<keyword evidence="4" id="KW-1185">Reference proteome</keyword>
<dbReference type="GO" id="GO:0043190">
    <property type="term" value="C:ATP-binding cassette (ABC) transporter complex"/>
    <property type="evidence" value="ECO:0007669"/>
    <property type="project" value="InterPro"/>
</dbReference>
<dbReference type="SUPFAM" id="SSF53850">
    <property type="entry name" value="Periplasmic binding protein-like II"/>
    <property type="match status" value="1"/>
</dbReference>
<reference evidence="3 4" key="1">
    <citation type="submission" date="2019-03" db="EMBL/GenBank/DDBJ databases">
        <title>Genomic Encyclopedia of Type Strains, Phase IV (KMG-IV): sequencing the most valuable type-strain genomes for metagenomic binning, comparative biology and taxonomic classification.</title>
        <authorList>
            <person name="Goeker M."/>
        </authorList>
    </citation>
    <scope>NUCLEOTIDE SEQUENCE [LARGE SCALE GENOMIC DNA]</scope>
    <source>
        <strain evidence="3 4">DSM 101</strain>
    </source>
</reference>
<dbReference type="Gene3D" id="3.40.190.120">
    <property type="entry name" value="Osmoprotection protein (prox), domain 2"/>
    <property type="match status" value="1"/>
</dbReference>
<dbReference type="EMBL" id="SMFY01000001">
    <property type="protein sequence ID" value="TCK30595.1"/>
    <property type="molecule type" value="Genomic_DNA"/>
</dbReference>
<evidence type="ECO:0000259" key="2">
    <source>
        <dbReference type="Pfam" id="PF04069"/>
    </source>
</evidence>
<comment type="caution">
    <text evidence="3">The sequence shown here is derived from an EMBL/GenBank/DDBJ whole genome shotgun (WGS) entry which is preliminary data.</text>
</comment>
<dbReference type="GO" id="GO:0022857">
    <property type="term" value="F:transmembrane transporter activity"/>
    <property type="evidence" value="ECO:0007669"/>
    <property type="project" value="InterPro"/>
</dbReference>
<evidence type="ECO:0000313" key="4">
    <source>
        <dbReference type="Proteomes" id="UP000295030"/>
    </source>
</evidence>
<accession>A0A4R1I9K3</accession>
<dbReference type="RefSeq" id="WP_131833908.1">
    <property type="nucleotide sequence ID" value="NZ_SMFY01000001.1"/>
</dbReference>
<dbReference type="Pfam" id="PF04069">
    <property type="entry name" value="OpuAC"/>
    <property type="match status" value="1"/>
</dbReference>
<protein>
    <submittedName>
        <fullName evidence="3">Osmoprotectant transport system substrate-binding protein</fullName>
    </submittedName>
</protein>
<dbReference type="InterPro" id="IPR006311">
    <property type="entry name" value="TAT_signal"/>
</dbReference>
<dbReference type="Gene3D" id="3.40.190.10">
    <property type="entry name" value="Periplasmic binding protein-like II"/>
    <property type="match status" value="1"/>
</dbReference>
<evidence type="ECO:0000313" key="3">
    <source>
        <dbReference type="EMBL" id="TCK30595.1"/>
    </source>
</evidence>
<dbReference type="InterPro" id="IPR007210">
    <property type="entry name" value="ABC_Gly_betaine_transp_sub-bd"/>
</dbReference>
<feature type="domain" description="ABC-type glycine betaine transport system substrate-binding" evidence="2">
    <location>
        <begin position="30"/>
        <end position="302"/>
    </location>
</feature>
<dbReference type="PROSITE" id="PS51318">
    <property type="entry name" value="TAT"/>
    <property type="match status" value="1"/>
</dbReference>
<organism evidence="3 4">
    <name type="scientific">Ancylobacter aquaticus</name>
    <dbReference type="NCBI Taxonomy" id="100"/>
    <lineage>
        <taxon>Bacteria</taxon>
        <taxon>Pseudomonadati</taxon>
        <taxon>Pseudomonadota</taxon>
        <taxon>Alphaproteobacteria</taxon>
        <taxon>Hyphomicrobiales</taxon>
        <taxon>Xanthobacteraceae</taxon>
        <taxon>Ancylobacter</taxon>
    </lineage>
</organism>
<proteinExistence type="predicted"/>
<feature type="chain" id="PRO_5020917998" evidence="1">
    <location>
        <begin position="28"/>
        <end position="308"/>
    </location>
</feature>
<gene>
    <name evidence="3" type="ORF">EV667_0687</name>
</gene>
<feature type="signal peptide" evidence="1">
    <location>
        <begin position="1"/>
        <end position="27"/>
    </location>
</feature>
<dbReference type="AlphaFoldDB" id="A0A4R1I9K3"/>
<name>A0A4R1I9K3_ANCAQ</name>
<dbReference type="Proteomes" id="UP000295030">
    <property type="component" value="Unassembled WGS sequence"/>
</dbReference>
<dbReference type="CDD" id="cd13616">
    <property type="entry name" value="PBP2_OsmF"/>
    <property type="match status" value="1"/>
</dbReference>
<keyword evidence="1" id="KW-0732">Signal</keyword>
<dbReference type="OrthoDB" id="9781705at2"/>
<sequence length="308" mass="31864">MITAISRRCLLGSLTAAALLAGAPAKAAAPVVVSSKIDTEGAVLGNIIALVLEHAGIPLTRRLQLGPTKIVRTALLAGEIDIYPEYTGNAGFFFSMADDPLWKNAGEAYAKARDLDAANALVWLAPAPADNTWGIAVRGDVAAREKLATLEDFARWAKQADDVKLAASAEFVESAAALPAFQDAYGFTLSGDQLLVLSGGDTAATIKAAAEGTSGVNAAMVYGTDGAIAALDLKVMADTKHVQPVYQPAPVIRKAVLDAYPQIAALLAPAFAGLTLPTLQQLNAQVQLEGLDARSVAEGYLKAQGLLG</sequence>
<evidence type="ECO:0000256" key="1">
    <source>
        <dbReference type="SAM" id="SignalP"/>
    </source>
</evidence>